<feature type="domain" description="GGDEF" evidence="4">
    <location>
        <begin position="181"/>
        <end position="314"/>
    </location>
</feature>
<dbReference type="GO" id="GO:0006355">
    <property type="term" value="P:regulation of DNA-templated transcription"/>
    <property type="evidence" value="ECO:0007669"/>
    <property type="project" value="InterPro"/>
</dbReference>
<evidence type="ECO:0000259" key="2">
    <source>
        <dbReference type="PROSITE" id="PS50112"/>
    </source>
</evidence>
<dbReference type="CDD" id="cd01949">
    <property type="entry name" value="GGDEF"/>
    <property type="match status" value="1"/>
</dbReference>
<sequence>MSRTTPPTDGAIPLGEFSFEDMAKITLDAIGDGVLVVDPRGDLIYLNRMAEKLTGWSSEEALGRPVEQIFFIFDGVTRERAKSPALRAINEGRIVELALGSVLVRRDGSDIAIEDSASPIRNRFGEIAGAVIVFHDARQSGDAMERMHHLAQHDFLTGLPNRMLLTERLTQAIGMAVRHRKQLALLFLDLDYFKEINDTYGHGVGDHLLQEVAVSIEACVRGTDTVSRHGGDEFVILLAEIEERQDAIHVAEKLLAQFAMPRIIDGHELQVNLSIGISVYPENGADAQTLMHNADSAMYTTKGNGRNSYRFFETVS</sequence>
<evidence type="ECO:0000256" key="1">
    <source>
        <dbReference type="ARBA" id="ARBA00001946"/>
    </source>
</evidence>
<evidence type="ECO:0000259" key="3">
    <source>
        <dbReference type="PROSITE" id="PS50113"/>
    </source>
</evidence>
<feature type="domain" description="PAS" evidence="2">
    <location>
        <begin position="19"/>
        <end position="92"/>
    </location>
</feature>
<dbReference type="NCBIfam" id="TIGR00254">
    <property type="entry name" value="GGDEF"/>
    <property type="match status" value="1"/>
</dbReference>
<dbReference type="NCBIfam" id="TIGR00229">
    <property type="entry name" value="sensory_box"/>
    <property type="match status" value="1"/>
</dbReference>
<dbReference type="FunFam" id="3.30.70.270:FF:000001">
    <property type="entry name" value="Diguanylate cyclase domain protein"/>
    <property type="match status" value="1"/>
</dbReference>
<dbReference type="InterPro" id="IPR052163">
    <property type="entry name" value="DGC-Regulatory_Protein"/>
</dbReference>
<feature type="domain" description="PAC" evidence="3">
    <location>
        <begin position="93"/>
        <end position="149"/>
    </location>
</feature>
<protein>
    <submittedName>
        <fullName evidence="5">Diguanylate cyclase</fullName>
    </submittedName>
</protein>
<dbReference type="SMART" id="SM00091">
    <property type="entry name" value="PAS"/>
    <property type="match status" value="1"/>
</dbReference>
<dbReference type="RefSeq" id="WP_137436757.1">
    <property type="nucleotide sequence ID" value="NZ_SZYH01000001.1"/>
</dbReference>
<dbReference type="PROSITE" id="PS50113">
    <property type="entry name" value="PAC"/>
    <property type="match status" value="1"/>
</dbReference>
<dbReference type="CDD" id="cd00130">
    <property type="entry name" value="PAS"/>
    <property type="match status" value="1"/>
</dbReference>
<proteinExistence type="predicted"/>
<dbReference type="InterPro" id="IPR000700">
    <property type="entry name" value="PAS-assoc_C"/>
</dbReference>
<dbReference type="GO" id="GO:0003824">
    <property type="term" value="F:catalytic activity"/>
    <property type="evidence" value="ECO:0007669"/>
    <property type="project" value="UniProtKB-ARBA"/>
</dbReference>
<evidence type="ECO:0000313" key="6">
    <source>
        <dbReference type="Proteomes" id="UP000308488"/>
    </source>
</evidence>
<dbReference type="InterPro" id="IPR029787">
    <property type="entry name" value="Nucleotide_cyclase"/>
</dbReference>
<dbReference type="SMART" id="SM00267">
    <property type="entry name" value="GGDEF"/>
    <property type="match status" value="1"/>
</dbReference>
<dbReference type="PROSITE" id="PS50887">
    <property type="entry name" value="GGDEF"/>
    <property type="match status" value="1"/>
</dbReference>
<name>A0A4U6R5W2_9GAMM</name>
<evidence type="ECO:0000313" key="5">
    <source>
        <dbReference type="EMBL" id="TKV69140.1"/>
    </source>
</evidence>
<dbReference type="Pfam" id="PF00990">
    <property type="entry name" value="GGDEF"/>
    <property type="match status" value="1"/>
</dbReference>
<dbReference type="Pfam" id="PF00989">
    <property type="entry name" value="PAS"/>
    <property type="match status" value="1"/>
</dbReference>
<accession>A0A4U6R5W2</accession>
<dbReference type="InterPro" id="IPR043128">
    <property type="entry name" value="Rev_trsase/Diguanyl_cyclase"/>
</dbReference>
<dbReference type="SUPFAM" id="SSF55785">
    <property type="entry name" value="PYP-like sensor domain (PAS domain)"/>
    <property type="match status" value="1"/>
</dbReference>
<dbReference type="Gene3D" id="3.30.70.270">
    <property type="match status" value="1"/>
</dbReference>
<keyword evidence="6" id="KW-1185">Reference proteome</keyword>
<gene>
    <name evidence="5" type="ORF">FDP08_14070</name>
</gene>
<organism evidence="5 6">
    <name type="scientific">Marinobacter panjinensis</name>
    <dbReference type="NCBI Taxonomy" id="2576384"/>
    <lineage>
        <taxon>Bacteria</taxon>
        <taxon>Pseudomonadati</taxon>
        <taxon>Pseudomonadota</taxon>
        <taxon>Gammaproteobacteria</taxon>
        <taxon>Pseudomonadales</taxon>
        <taxon>Marinobacteraceae</taxon>
        <taxon>Marinobacter</taxon>
    </lineage>
</organism>
<dbReference type="EMBL" id="SZYH01000001">
    <property type="protein sequence ID" value="TKV69140.1"/>
    <property type="molecule type" value="Genomic_DNA"/>
</dbReference>
<reference evidence="5 6" key="1">
    <citation type="submission" date="2019-05" db="EMBL/GenBank/DDBJ databases">
        <title>Marinobacter panjinensis sp. nov., a moderately halophilic bacterium isolated from sea tidal flat environment.</title>
        <authorList>
            <person name="Yang W."/>
            <person name="An M."/>
            <person name="He W."/>
            <person name="Luo X."/>
            <person name="Zhu L."/>
            <person name="Chen G."/>
            <person name="Zhang Y."/>
            <person name="Wang Y."/>
        </authorList>
    </citation>
    <scope>NUCLEOTIDE SEQUENCE [LARGE SCALE GENOMIC DNA]</scope>
    <source>
        <strain evidence="5 6">PJ-16</strain>
    </source>
</reference>
<dbReference type="InterPro" id="IPR013767">
    <property type="entry name" value="PAS_fold"/>
</dbReference>
<dbReference type="InterPro" id="IPR035965">
    <property type="entry name" value="PAS-like_dom_sf"/>
</dbReference>
<dbReference type="Proteomes" id="UP000308488">
    <property type="component" value="Unassembled WGS sequence"/>
</dbReference>
<comment type="cofactor">
    <cofactor evidence="1">
        <name>Mg(2+)</name>
        <dbReference type="ChEBI" id="CHEBI:18420"/>
    </cofactor>
</comment>
<dbReference type="SUPFAM" id="SSF55073">
    <property type="entry name" value="Nucleotide cyclase"/>
    <property type="match status" value="1"/>
</dbReference>
<comment type="caution">
    <text evidence="5">The sequence shown here is derived from an EMBL/GenBank/DDBJ whole genome shotgun (WGS) entry which is preliminary data.</text>
</comment>
<dbReference type="PANTHER" id="PTHR46663:SF3">
    <property type="entry name" value="SLL0267 PROTEIN"/>
    <property type="match status" value="1"/>
</dbReference>
<dbReference type="InterPro" id="IPR000160">
    <property type="entry name" value="GGDEF_dom"/>
</dbReference>
<evidence type="ECO:0000259" key="4">
    <source>
        <dbReference type="PROSITE" id="PS50887"/>
    </source>
</evidence>
<dbReference type="Gene3D" id="3.30.450.20">
    <property type="entry name" value="PAS domain"/>
    <property type="match status" value="1"/>
</dbReference>
<dbReference type="OrthoDB" id="766410at2"/>
<dbReference type="InterPro" id="IPR000014">
    <property type="entry name" value="PAS"/>
</dbReference>
<dbReference type="PROSITE" id="PS50112">
    <property type="entry name" value="PAS"/>
    <property type="match status" value="1"/>
</dbReference>
<dbReference type="AlphaFoldDB" id="A0A4U6R5W2"/>
<dbReference type="PANTHER" id="PTHR46663">
    <property type="entry name" value="DIGUANYLATE CYCLASE DGCT-RELATED"/>
    <property type="match status" value="1"/>
</dbReference>